<keyword evidence="1" id="KW-0378">Hydrolase</keyword>
<feature type="domain" description="F5/8 type C" evidence="2">
    <location>
        <begin position="30"/>
        <end position="140"/>
    </location>
</feature>
<dbReference type="InterPro" id="IPR000421">
    <property type="entry name" value="FA58C"/>
</dbReference>
<gene>
    <name evidence="3" type="ORF">C3B64_07955</name>
</gene>
<protein>
    <submittedName>
        <fullName evidence="3">Cell adhesion protein</fullName>
    </submittedName>
</protein>
<evidence type="ECO:0000313" key="4">
    <source>
        <dbReference type="Proteomes" id="UP000238070"/>
    </source>
</evidence>
<reference evidence="3 4" key="1">
    <citation type="submission" date="2018-01" db="EMBL/GenBank/DDBJ databases">
        <title>Genetic Diversity of Clostridium botulinum in seafood.</title>
        <authorList>
            <person name="Athira V."/>
            <person name="Arun Jyothi P.V."/>
            <person name="Lalitha K.V."/>
            <person name="Joseph T.C."/>
        </authorList>
    </citation>
    <scope>NUCLEOTIDE SEQUENCE [LARGE SCALE GENOMIC DNA]</scope>
    <source>
        <strain evidence="3 4">Mfbjulcb5</strain>
    </source>
</reference>
<dbReference type="Proteomes" id="UP000238070">
    <property type="component" value="Chromosome"/>
</dbReference>
<evidence type="ECO:0000256" key="1">
    <source>
        <dbReference type="ARBA" id="ARBA00023295"/>
    </source>
</evidence>
<proteinExistence type="predicted"/>
<evidence type="ECO:0000313" key="3">
    <source>
        <dbReference type="EMBL" id="AVP64195.1"/>
    </source>
</evidence>
<keyword evidence="1" id="KW-0326">Glycosidase</keyword>
<dbReference type="EMBL" id="CP027776">
    <property type="protein sequence ID" value="AVP64195.1"/>
    <property type="molecule type" value="Genomic_DNA"/>
</dbReference>
<dbReference type="GO" id="GO:0016798">
    <property type="term" value="F:hydrolase activity, acting on glycosyl bonds"/>
    <property type="evidence" value="ECO:0007669"/>
    <property type="project" value="UniProtKB-KW"/>
</dbReference>
<organism evidence="3 4">
    <name type="scientific">Clostridium botulinum</name>
    <dbReference type="NCBI Taxonomy" id="1491"/>
    <lineage>
        <taxon>Bacteria</taxon>
        <taxon>Bacillati</taxon>
        <taxon>Bacillota</taxon>
        <taxon>Clostridia</taxon>
        <taxon>Eubacteriales</taxon>
        <taxon>Clostridiaceae</taxon>
        <taxon>Clostridium</taxon>
    </lineage>
</organism>
<dbReference type="AlphaFoldDB" id="A0AAU8Z0N9"/>
<dbReference type="Pfam" id="PF00754">
    <property type="entry name" value="F5_F8_type_C"/>
    <property type="match status" value="1"/>
</dbReference>
<accession>A0AAU8Z0N9</accession>
<dbReference type="InterPro" id="IPR008979">
    <property type="entry name" value="Galactose-bd-like_sf"/>
</dbReference>
<name>A0AAU8Z0N9_CLOBO</name>
<evidence type="ECO:0000259" key="2">
    <source>
        <dbReference type="Pfam" id="PF00754"/>
    </source>
</evidence>
<dbReference type="Gene3D" id="2.60.120.260">
    <property type="entry name" value="Galactose-binding domain-like"/>
    <property type="match status" value="1"/>
</dbReference>
<dbReference type="SUPFAM" id="SSF49785">
    <property type="entry name" value="Galactose-binding domain-like"/>
    <property type="match status" value="1"/>
</dbReference>
<sequence>MISMDRYTESLIPIMTSNENSEVKISCSAFYVSSSSWPSYLAFNNNNSNGWAVNANSLPKEGYHWLKIEFKIKNKCIQKIGLAGVNWHYSVKNFKVQGSNDDTKWDDIYIGNHKYGDNRLIEYKFYNDKFYKYYRILVLESYSGYNNKTYAGISKLQVMEKIGEFKYLVQQNGNYYSIKSNFKNIGKEIGNIQLENWYNKYGADDVNIITQNLNNKEFPMSKSENGIWKTDSELDINEVIDSIELVDIDENNKSIKYNCNDYRILDLCDDQFKLTMCKIK</sequence>